<reference evidence="5" key="1">
    <citation type="submission" date="2021-01" db="EMBL/GenBank/DDBJ databases">
        <title>Modified the classification status of verrucomicrobia.</title>
        <authorList>
            <person name="Feng X."/>
        </authorList>
    </citation>
    <scope>NUCLEOTIDE SEQUENCE</scope>
    <source>
        <strain evidence="5">KCTC 13126</strain>
    </source>
</reference>
<keyword evidence="2 4" id="KW-1133">Transmembrane helix</keyword>
<protein>
    <submittedName>
        <fullName evidence="5">MFS transporter</fullName>
    </submittedName>
</protein>
<accession>A0A934S3B0</accession>
<sequence>MPDPSPPDPLSLPNVKRFIAFRVFFNARFYYPVFTILFLDFGLSLEQFAILNAVWAITIVLLEVPSGALADTIGRRNLVVLSAVIMVLEMLLILFAPVGNSQVVFYLFLINRILSGAAEAAASGADEALAYDSLKEKGIEDQWGKVLERQMRFQSIGFVIAMSTGAILYDVDKVNSVIGLLNLDYEIPSKLAIRLPIIGTLILGFLALITTLGMKDSSENAPTGSSWKTIKQSFANTMEAGAWILKTPLALVVICSGMLFDHIVRMVLTLNSEFYRQIELPEYTFGFIGSGLALLGTFMPKIGKAMAENRSKTFNYIALSLSIGSGLWLMSQFFPYWGALPMVLVYSGIFLNGFFVSHYLNQITDSKHRATVLSFKGLSFNLAYGAIGYVYATAIGNLRKQEPYTSLTDDTLSGELFKTAFTWGPPYFVVLAIAVFTFAALRLRSSK</sequence>
<proteinExistence type="predicted"/>
<feature type="transmembrane region" description="Helical" evidence="4">
    <location>
        <begin position="283"/>
        <end position="302"/>
    </location>
</feature>
<evidence type="ECO:0000256" key="1">
    <source>
        <dbReference type="ARBA" id="ARBA00022692"/>
    </source>
</evidence>
<dbReference type="Pfam" id="PF07690">
    <property type="entry name" value="MFS_1"/>
    <property type="match status" value="1"/>
</dbReference>
<feature type="transmembrane region" description="Helical" evidence="4">
    <location>
        <begin position="340"/>
        <end position="360"/>
    </location>
</feature>
<feature type="transmembrane region" description="Helical" evidence="4">
    <location>
        <begin position="314"/>
        <end position="334"/>
    </location>
</feature>
<dbReference type="Gene3D" id="1.20.1250.20">
    <property type="entry name" value="MFS general substrate transporter like domains"/>
    <property type="match status" value="1"/>
</dbReference>
<feature type="transmembrane region" description="Helical" evidence="4">
    <location>
        <begin position="372"/>
        <end position="392"/>
    </location>
</feature>
<dbReference type="EMBL" id="JAENIL010000033">
    <property type="protein sequence ID" value="MBK1878634.1"/>
    <property type="molecule type" value="Genomic_DNA"/>
</dbReference>
<evidence type="ECO:0000313" key="6">
    <source>
        <dbReference type="Proteomes" id="UP000617628"/>
    </source>
</evidence>
<feature type="transmembrane region" description="Helical" evidence="4">
    <location>
        <begin position="243"/>
        <end position="263"/>
    </location>
</feature>
<dbReference type="PANTHER" id="PTHR23530">
    <property type="entry name" value="TRANSPORT PROTEIN-RELATED"/>
    <property type="match status" value="1"/>
</dbReference>
<feature type="transmembrane region" description="Helical" evidence="4">
    <location>
        <begin position="426"/>
        <end position="443"/>
    </location>
</feature>
<dbReference type="SUPFAM" id="SSF103473">
    <property type="entry name" value="MFS general substrate transporter"/>
    <property type="match status" value="1"/>
</dbReference>
<dbReference type="AlphaFoldDB" id="A0A934S3B0"/>
<comment type="caution">
    <text evidence="5">The sequence shown here is derived from an EMBL/GenBank/DDBJ whole genome shotgun (WGS) entry which is preliminary data.</text>
</comment>
<dbReference type="InterPro" id="IPR053160">
    <property type="entry name" value="MFS_DHA3_Transporter"/>
</dbReference>
<dbReference type="GO" id="GO:0022857">
    <property type="term" value="F:transmembrane transporter activity"/>
    <property type="evidence" value="ECO:0007669"/>
    <property type="project" value="InterPro"/>
</dbReference>
<organism evidence="5 6">
    <name type="scientific">Pelagicoccus mobilis</name>
    <dbReference type="NCBI Taxonomy" id="415221"/>
    <lineage>
        <taxon>Bacteria</taxon>
        <taxon>Pseudomonadati</taxon>
        <taxon>Verrucomicrobiota</taxon>
        <taxon>Opitutia</taxon>
        <taxon>Puniceicoccales</taxon>
        <taxon>Pelagicoccaceae</taxon>
        <taxon>Pelagicoccus</taxon>
    </lineage>
</organism>
<keyword evidence="6" id="KW-1185">Reference proteome</keyword>
<dbReference type="Proteomes" id="UP000617628">
    <property type="component" value="Unassembled WGS sequence"/>
</dbReference>
<dbReference type="InterPro" id="IPR011701">
    <property type="entry name" value="MFS"/>
</dbReference>
<evidence type="ECO:0000256" key="3">
    <source>
        <dbReference type="ARBA" id="ARBA00023136"/>
    </source>
</evidence>
<feature type="transmembrane region" description="Helical" evidence="4">
    <location>
        <begin position="191"/>
        <end position="212"/>
    </location>
</feature>
<evidence type="ECO:0000313" key="5">
    <source>
        <dbReference type="EMBL" id="MBK1878634.1"/>
    </source>
</evidence>
<feature type="transmembrane region" description="Helical" evidence="4">
    <location>
        <begin position="80"/>
        <end position="109"/>
    </location>
</feature>
<keyword evidence="1 4" id="KW-0812">Transmembrane</keyword>
<keyword evidence="3 4" id="KW-0472">Membrane</keyword>
<evidence type="ECO:0000256" key="2">
    <source>
        <dbReference type="ARBA" id="ARBA00022989"/>
    </source>
</evidence>
<gene>
    <name evidence="5" type="ORF">JIN87_17265</name>
</gene>
<dbReference type="RefSeq" id="WP_200356846.1">
    <property type="nucleotide sequence ID" value="NZ_JAENIL010000033.1"/>
</dbReference>
<name>A0A934S3B0_9BACT</name>
<feature type="transmembrane region" description="Helical" evidence="4">
    <location>
        <begin position="48"/>
        <end position="68"/>
    </location>
</feature>
<dbReference type="InterPro" id="IPR036259">
    <property type="entry name" value="MFS_trans_sf"/>
</dbReference>
<dbReference type="PANTHER" id="PTHR23530:SF1">
    <property type="entry name" value="PERMEASE, MAJOR FACILITATOR SUPERFAMILY-RELATED"/>
    <property type="match status" value="1"/>
</dbReference>
<evidence type="ECO:0000256" key="4">
    <source>
        <dbReference type="SAM" id="Phobius"/>
    </source>
</evidence>